<feature type="compositionally biased region" description="Acidic residues" evidence="1">
    <location>
        <begin position="1"/>
        <end position="18"/>
    </location>
</feature>
<dbReference type="EMBL" id="FOIS01000002">
    <property type="protein sequence ID" value="SEV94606.1"/>
    <property type="molecule type" value="Genomic_DNA"/>
</dbReference>
<keyword evidence="3" id="KW-1185">Reference proteome</keyword>
<feature type="region of interest" description="Disordered" evidence="1">
    <location>
        <begin position="1"/>
        <end position="55"/>
    </location>
</feature>
<protein>
    <submittedName>
        <fullName evidence="2">Uncharacterized protein</fullName>
    </submittedName>
</protein>
<evidence type="ECO:0000313" key="2">
    <source>
        <dbReference type="EMBL" id="SEV94606.1"/>
    </source>
</evidence>
<dbReference type="STRING" id="1202768.SAMN05216285_1216"/>
<gene>
    <name evidence="2" type="ORF">SAMN05216285_1216</name>
</gene>
<evidence type="ECO:0000256" key="1">
    <source>
        <dbReference type="SAM" id="MobiDB-lite"/>
    </source>
</evidence>
<dbReference type="Proteomes" id="UP000183275">
    <property type="component" value="Unassembled WGS sequence"/>
</dbReference>
<evidence type="ECO:0000313" key="3">
    <source>
        <dbReference type="Proteomes" id="UP000183275"/>
    </source>
</evidence>
<organism evidence="2 3">
    <name type="scientific">Natrinema salifodinae</name>
    <dbReference type="NCBI Taxonomy" id="1202768"/>
    <lineage>
        <taxon>Archaea</taxon>
        <taxon>Methanobacteriati</taxon>
        <taxon>Methanobacteriota</taxon>
        <taxon>Stenosarchaea group</taxon>
        <taxon>Halobacteria</taxon>
        <taxon>Halobacteriales</taxon>
        <taxon>Natrialbaceae</taxon>
        <taxon>Natrinema</taxon>
    </lineage>
</organism>
<accession>A0A1I0N0N4</accession>
<proteinExistence type="predicted"/>
<dbReference type="RefSeq" id="WP_160290104.1">
    <property type="nucleotide sequence ID" value="NZ_FOIS01000002.1"/>
</dbReference>
<feature type="compositionally biased region" description="Acidic residues" evidence="1">
    <location>
        <begin position="26"/>
        <end position="55"/>
    </location>
</feature>
<reference evidence="3" key="1">
    <citation type="submission" date="2016-10" db="EMBL/GenBank/DDBJ databases">
        <authorList>
            <person name="Varghese N."/>
        </authorList>
    </citation>
    <scope>NUCLEOTIDE SEQUENCE [LARGE SCALE GENOMIC DNA]</scope>
    <source>
        <strain evidence="3">CGMCC 1.12284</strain>
    </source>
</reference>
<name>A0A1I0N0N4_9EURY</name>
<sequence>MIDDDEDSGREPWPDDIEGGWPNEPYADEDTVIGGYGEDEDGKEPWPDDVETDDE</sequence>
<dbReference type="AlphaFoldDB" id="A0A1I0N0N4"/>